<evidence type="ECO:0000313" key="4">
    <source>
        <dbReference type="EMBL" id="WXB91872.1"/>
    </source>
</evidence>
<dbReference type="NCBIfam" id="TIGR01554">
    <property type="entry name" value="major_cap_HK97"/>
    <property type="match status" value="1"/>
</dbReference>
<evidence type="ECO:0000313" key="5">
    <source>
        <dbReference type="Proteomes" id="UP001387364"/>
    </source>
</evidence>
<feature type="compositionally biased region" description="Basic and acidic residues" evidence="2">
    <location>
        <begin position="96"/>
        <end position="105"/>
    </location>
</feature>
<proteinExistence type="predicted"/>
<protein>
    <submittedName>
        <fullName evidence="4">Phage major capsid protein</fullName>
    </submittedName>
</protein>
<evidence type="ECO:0000256" key="1">
    <source>
        <dbReference type="ARBA" id="ARBA00004328"/>
    </source>
</evidence>
<organism evidence="4 5">
    <name type="scientific">Bacillus kandeliae</name>
    <dbReference type="NCBI Taxonomy" id="3129297"/>
    <lineage>
        <taxon>Bacteria</taxon>
        <taxon>Bacillati</taxon>
        <taxon>Bacillota</taxon>
        <taxon>Bacilli</taxon>
        <taxon>Bacillales</taxon>
        <taxon>Bacillaceae</taxon>
        <taxon>Bacillus</taxon>
    </lineage>
</organism>
<gene>
    <name evidence="4" type="ORF">WDJ61_11390</name>
</gene>
<dbReference type="Pfam" id="PF05065">
    <property type="entry name" value="Phage_capsid"/>
    <property type="match status" value="1"/>
</dbReference>
<feature type="region of interest" description="Disordered" evidence="2">
    <location>
        <begin position="84"/>
        <end position="105"/>
    </location>
</feature>
<keyword evidence="5" id="KW-1185">Reference proteome</keyword>
<feature type="domain" description="Phage capsid-like C-terminal" evidence="3">
    <location>
        <begin position="137"/>
        <end position="414"/>
    </location>
</feature>
<name>A0ABZ2N2D1_9BACI</name>
<dbReference type="SUPFAM" id="SSF56563">
    <property type="entry name" value="Major capsid protein gp5"/>
    <property type="match status" value="1"/>
</dbReference>
<dbReference type="Gene3D" id="3.30.2320.10">
    <property type="entry name" value="hypothetical protein PF0899 domain"/>
    <property type="match status" value="1"/>
</dbReference>
<reference evidence="4 5" key="1">
    <citation type="submission" date="2024-02" db="EMBL/GenBank/DDBJ databases">
        <title>Seven novel Bacillus-like species.</title>
        <authorList>
            <person name="Liu G."/>
        </authorList>
    </citation>
    <scope>NUCLEOTIDE SEQUENCE [LARGE SCALE GENOMIC DNA]</scope>
    <source>
        <strain evidence="4 5">FJAT-52991</strain>
    </source>
</reference>
<dbReference type="Proteomes" id="UP001387364">
    <property type="component" value="Chromosome"/>
</dbReference>
<accession>A0ABZ2N2D1</accession>
<dbReference type="InterPro" id="IPR024455">
    <property type="entry name" value="Phage_capsid"/>
</dbReference>
<dbReference type="RefSeq" id="WP_338749798.1">
    <property type="nucleotide sequence ID" value="NZ_CP147404.1"/>
</dbReference>
<evidence type="ECO:0000256" key="2">
    <source>
        <dbReference type="SAM" id="MobiDB-lite"/>
    </source>
</evidence>
<evidence type="ECO:0000259" key="3">
    <source>
        <dbReference type="Pfam" id="PF05065"/>
    </source>
</evidence>
<sequence length="417" mass="46550">MEKFKMIQPQKELLRLNIQYFADGDESKTLADQIKSGFEAMKVAAEKQDKEIKKFGAVTQETKSELEKINTAIDEAKARLDAIETKDNRGYTPGQDGKKGTPDEQAMEKKTAFFTFLREGKAGLTKEQKSLVEDATGEIIVPEDLDTTIYRELPKLVVMRQLAATRNTTSNRVRRRSMNEVTMGWGKLETTAAKLSDFESTLTPDEEYLYVENLYGLTKIGEDELEDTDLNLQAYMAESFGRARAEKEAYAFLRGTGHSNLQPEGILTNTDVQRTETAATSAITLDDIIRLMYATPAQYRNTGVFLMPSELEMTVRTLKNGNGDYVWQPSAQAGTPNVLFGRPVYTQDDFDAMGAGVDIAVFGDFKAGYQILDRQGLTLTRINELYAEEGLVGFKAKARVGGGVVRPKAFRVLKVKQ</sequence>
<comment type="subcellular location">
    <subcellularLocation>
        <location evidence="1">Virion</location>
    </subcellularLocation>
</comment>
<dbReference type="Gene3D" id="3.30.2400.10">
    <property type="entry name" value="Major capsid protein gp5"/>
    <property type="match status" value="1"/>
</dbReference>
<dbReference type="InterPro" id="IPR054612">
    <property type="entry name" value="Phage_capsid-like_C"/>
</dbReference>
<dbReference type="EMBL" id="CP147404">
    <property type="protein sequence ID" value="WXB91872.1"/>
    <property type="molecule type" value="Genomic_DNA"/>
</dbReference>